<protein>
    <submittedName>
        <fullName evidence="4">Core protein</fullName>
    </submittedName>
</protein>
<reference evidence="2 3" key="2">
    <citation type="submission" date="2018-11" db="EMBL/GenBank/DDBJ databases">
        <authorList>
            <consortium name="Pathogen Informatics"/>
        </authorList>
    </citation>
    <scope>NUCLEOTIDE SEQUENCE [LARGE SCALE GENOMIC DNA]</scope>
</reference>
<feature type="region of interest" description="Disordered" evidence="1">
    <location>
        <begin position="1"/>
        <end position="29"/>
    </location>
</feature>
<dbReference type="EMBL" id="UYRS01001650">
    <property type="protein sequence ID" value="VDK25163.1"/>
    <property type="molecule type" value="Genomic_DNA"/>
</dbReference>
<name>A0A0R3VYD4_TAEAS</name>
<evidence type="ECO:0000313" key="3">
    <source>
        <dbReference type="Proteomes" id="UP000282613"/>
    </source>
</evidence>
<dbReference type="Proteomes" id="UP000282613">
    <property type="component" value="Unassembled WGS sequence"/>
</dbReference>
<gene>
    <name evidence="2" type="ORF">TASK_LOCUS2429</name>
</gene>
<evidence type="ECO:0000313" key="4">
    <source>
        <dbReference type="WBParaSite" id="TASK_0000242801-mRNA-1"/>
    </source>
</evidence>
<dbReference type="WBParaSite" id="TASK_0000242801-mRNA-1">
    <property type="protein sequence ID" value="TASK_0000242801-mRNA-1"/>
    <property type="gene ID" value="TASK_0000242801"/>
</dbReference>
<organism evidence="4">
    <name type="scientific">Taenia asiatica</name>
    <name type="common">Asian tapeworm</name>
    <dbReference type="NCBI Taxonomy" id="60517"/>
    <lineage>
        <taxon>Eukaryota</taxon>
        <taxon>Metazoa</taxon>
        <taxon>Spiralia</taxon>
        <taxon>Lophotrochozoa</taxon>
        <taxon>Platyhelminthes</taxon>
        <taxon>Cestoda</taxon>
        <taxon>Eucestoda</taxon>
        <taxon>Cyclophyllidea</taxon>
        <taxon>Taeniidae</taxon>
        <taxon>Taenia</taxon>
    </lineage>
</organism>
<keyword evidence="3" id="KW-1185">Reference proteome</keyword>
<evidence type="ECO:0000256" key="1">
    <source>
        <dbReference type="SAM" id="MobiDB-lite"/>
    </source>
</evidence>
<accession>A0A0R3VYD4</accession>
<sequence>MGSVMVRTFGPALRNPLPPQGIRRSGRRR</sequence>
<evidence type="ECO:0000313" key="2">
    <source>
        <dbReference type="EMBL" id="VDK25163.1"/>
    </source>
</evidence>
<proteinExistence type="predicted"/>
<reference evidence="4" key="1">
    <citation type="submission" date="2017-02" db="UniProtKB">
        <authorList>
            <consortium name="WormBaseParasite"/>
        </authorList>
    </citation>
    <scope>IDENTIFICATION</scope>
</reference>
<dbReference type="AlphaFoldDB" id="A0A0R3VYD4"/>